<dbReference type="CDD" id="cd07043">
    <property type="entry name" value="STAS_anti-anti-sigma_factors"/>
    <property type="match status" value="1"/>
</dbReference>
<accession>A0A149W181</accession>
<reference evidence="2 4" key="1">
    <citation type="submission" date="2016-01" db="EMBL/GenBank/DDBJ databases">
        <title>Genome sequence of the acidophilic iron oxidising Ferrovum strain Z-31.</title>
        <authorList>
            <person name="Poehlein A."/>
            <person name="Ullrich S.R."/>
            <person name="Schloemann M."/>
            <person name="Muehling M."/>
            <person name="Daniel R."/>
        </authorList>
    </citation>
    <scope>NUCLEOTIDE SEQUENCE [LARGE SCALE GENOMIC DNA]</scope>
    <source>
        <strain evidence="2 4">Z-31</strain>
    </source>
</reference>
<proteinExistence type="predicted"/>
<evidence type="ECO:0000313" key="4">
    <source>
        <dbReference type="Proteomes" id="UP000075653"/>
    </source>
</evidence>
<dbReference type="InterPro" id="IPR002645">
    <property type="entry name" value="STAS_dom"/>
</dbReference>
<dbReference type="InterPro" id="IPR036513">
    <property type="entry name" value="STAS_dom_sf"/>
</dbReference>
<evidence type="ECO:0000313" key="3">
    <source>
        <dbReference type="EMBL" id="QWY76602.1"/>
    </source>
</evidence>
<dbReference type="OrthoDB" id="8563468at2"/>
<dbReference type="AlphaFoldDB" id="A0A8F3DSL3"/>
<dbReference type="Gene3D" id="3.30.750.24">
    <property type="entry name" value="STAS domain"/>
    <property type="match status" value="1"/>
</dbReference>
<protein>
    <submittedName>
        <fullName evidence="3">STAS domain-containing protein</fullName>
    </submittedName>
</protein>
<name>A0A8F3DSL3_9PROT</name>
<dbReference type="Pfam" id="PF13466">
    <property type="entry name" value="STAS_2"/>
    <property type="match status" value="1"/>
</dbReference>
<dbReference type="SUPFAM" id="SSF52091">
    <property type="entry name" value="SpoIIaa-like"/>
    <property type="match status" value="1"/>
</dbReference>
<reference evidence="3" key="2">
    <citation type="submission" date="2021-02" db="EMBL/GenBank/DDBJ databases">
        <title>Comparative genomics of Ferrovum myxofaciens strains, predominant extremophile bacteria forming large biofilm stalactites in acid mine ecosystems.</title>
        <authorList>
            <person name="Burkartova K."/>
            <person name="Ridl J."/>
            <person name="Pajer P."/>
            <person name="Falteisek L."/>
        </authorList>
    </citation>
    <scope>NUCLEOTIDE SEQUENCE</scope>
    <source>
        <strain evidence="3">MI1III</strain>
    </source>
</reference>
<dbReference type="InterPro" id="IPR058548">
    <property type="entry name" value="MlaB-like_STAS"/>
</dbReference>
<dbReference type="PATRIC" id="fig|1789004.3.peg.265"/>
<dbReference type="PROSITE" id="PS50801">
    <property type="entry name" value="STAS"/>
    <property type="match status" value="1"/>
</dbReference>
<dbReference type="RefSeq" id="WP_031596473.1">
    <property type="nucleotide sequence ID" value="NZ_CP053675.1"/>
</dbReference>
<dbReference type="Proteomes" id="UP000683551">
    <property type="component" value="Chromosome"/>
</dbReference>
<feature type="domain" description="STAS" evidence="1">
    <location>
        <begin position="1"/>
        <end position="96"/>
    </location>
</feature>
<dbReference type="EMBL" id="CP071137">
    <property type="protein sequence ID" value="QWY76602.1"/>
    <property type="molecule type" value="Genomic_DNA"/>
</dbReference>
<sequence length="96" mass="10498">MIQLEGNHLFLEGPVVMDTVPDLVNSTSFSSLGPEVTIDFSRTTTLDSAAVALLLHWLREAARGKKKLVFVKIPDNLHVLISLYGLSPLLEGIVEV</sequence>
<organism evidence="2 4">
    <name type="scientific">Ferrovum myxofaciens</name>
    <dbReference type="NCBI Taxonomy" id="416213"/>
    <lineage>
        <taxon>Bacteria</taxon>
        <taxon>Pseudomonadati</taxon>
        <taxon>Pseudomonadota</taxon>
        <taxon>Betaproteobacteria</taxon>
        <taxon>Ferrovales</taxon>
        <taxon>Ferrovaceae</taxon>
        <taxon>Ferrovum</taxon>
    </lineage>
</organism>
<dbReference type="Proteomes" id="UP000075653">
    <property type="component" value="Unassembled WGS sequence"/>
</dbReference>
<evidence type="ECO:0000259" key="1">
    <source>
        <dbReference type="PROSITE" id="PS50801"/>
    </source>
</evidence>
<gene>
    <name evidence="2" type="ORF">FEMY_02640</name>
    <name evidence="3" type="ORF">JZL65_08790</name>
</gene>
<keyword evidence="4" id="KW-1185">Reference proteome</keyword>
<accession>A0A8F3DSL3</accession>
<dbReference type="EMBL" id="LRRD01000004">
    <property type="protein sequence ID" value="KXW59206.1"/>
    <property type="molecule type" value="Genomic_DNA"/>
</dbReference>
<evidence type="ECO:0000313" key="2">
    <source>
        <dbReference type="EMBL" id="KXW59206.1"/>
    </source>
</evidence>